<comment type="caution">
    <text evidence="3">The sequence shown here is derived from an EMBL/GenBank/DDBJ whole genome shotgun (WGS) entry which is preliminary data.</text>
</comment>
<sequence length="94" mass="10318">MTGVFLFVLLFLHGALEFVSAGIFWPPLCGFLCRNSAQVPIDVGLLFVLALRTGLVCFFSLLTWSYERLALWGSPSRAGRILTVLVVTHSTSSI</sequence>
<keyword evidence="1" id="KW-0472">Membrane</keyword>
<feature type="signal peptide" evidence="2">
    <location>
        <begin position="1"/>
        <end position="21"/>
    </location>
</feature>
<evidence type="ECO:0000256" key="1">
    <source>
        <dbReference type="SAM" id="Phobius"/>
    </source>
</evidence>
<dbReference type="AlphaFoldDB" id="A0AAN7BDI9"/>
<keyword evidence="2" id="KW-0732">Signal</keyword>
<name>A0AAN7BDI9_9PEZI</name>
<accession>A0AAN7BDI9</accession>
<evidence type="ECO:0000256" key="2">
    <source>
        <dbReference type="SAM" id="SignalP"/>
    </source>
</evidence>
<dbReference type="Proteomes" id="UP001301769">
    <property type="component" value="Unassembled WGS sequence"/>
</dbReference>
<evidence type="ECO:0000313" key="3">
    <source>
        <dbReference type="EMBL" id="KAK4219998.1"/>
    </source>
</evidence>
<reference evidence="3" key="1">
    <citation type="journal article" date="2023" name="Mol. Phylogenet. Evol.">
        <title>Genome-scale phylogeny and comparative genomics of the fungal order Sordariales.</title>
        <authorList>
            <person name="Hensen N."/>
            <person name="Bonometti L."/>
            <person name="Westerberg I."/>
            <person name="Brannstrom I.O."/>
            <person name="Guillou S."/>
            <person name="Cros-Aarteil S."/>
            <person name="Calhoun S."/>
            <person name="Haridas S."/>
            <person name="Kuo A."/>
            <person name="Mondo S."/>
            <person name="Pangilinan J."/>
            <person name="Riley R."/>
            <person name="LaButti K."/>
            <person name="Andreopoulos B."/>
            <person name="Lipzen A."/>
            <person name="Chen C."/>
            <person name="Yan M."/>
            <person name="Daum C."/>
            <person name="Ng V."/>
            <person name="Clum A."/>
            <person name="Steindorff A."/>
            <person name="Ohm R.A."/>
            <person name="Martin F."/>
            <person name="Silar P."/>
            <person name="Natvig D.O."/>
            <person name="Lalanne C."/>
            <person name="Gautier V."/>
            <person name="Ament-Velasquez S.L."/>
            <person name="Kruys A."/>
            <person name="Hutchinson M.I."/>
            <person name="Powell A.J."/>
            <person name="Barry K."/>
            <person name="Miller A.N."/>
            <person name="Grigoriev I.V."/>
            <person name="Debuchy R."/>
            <person name="Gladieux P."/>
            <person name="Hiltunen Thoren M."/>
            <person name="Johannesson H."/>
        </authorList>
    </citation>
    <scope>NUCLEOTIDE SEQUENCE</scope>
    <source>
        <strain evidence="3">PSN293</strain>
    </source>
</reference>
<keyword evidence="1" id="KW-0812">Transmembrane</keyword>
<feature type="chain" id="PRO_5042870875" evidence="2">
    <location>
        <begin position="22"/>
        <end position="94"/>
    </location>
</feature>
<evidence type="ECO:0000313" key="4">
    <source>
        <dbReference type="Proteomes" id="UP001301769"/>
    </source>
</evidence>
<organism evidence="3 4">
    <name type="scientific">Rhypophila decipiens</name>
    <dbReference type="NCBI Taxonomy" id="261697"/>
    <lineage>
        <taxon>Eukaryota</taxon>
        <taxon>Fungi</taxon>
        <taxon>Dikarya</taxon>
        <taxon>Ascomycota</taxon>
        <taxon>Pezizomycotina</taxon>
        <taxon>Sordariomycetes</taxon>
        <taxon>Sordariomycetidae</taxon>
        <taxon>Sordariales</taxon>
        <taxon>Naviculisporaceae</taxon>
        <taxon>Rhypophila</taxon>
    </lineage>
</organism>
<gene>
    <name evidence="3" type="ORF">QBC37DRAFT_409033</name>
</gene>
<keyword evidence="1" id="KW-1133">Transmembrane helix</keyword>
<reference evidence="3" key="2">
    <citation type="submission" date="2023-05" db="EMBL/GenBank/DDBJ databases">
        <authorList>
            <consortium name="Lawrence Berkeley National Laboratory"/>
            <person name="Steindorff A."/>
            <person name="Hensen N."/>
            <person name="Bonometti L."/>
            <person name="Westerberg I."/>
            <person name="Brannstrom I.O."/>
            <person name="Guillou S."/>
            <person name="Cros-Aarteil S."/>
            <person name="Calhoun S."/>
            <person name="Haridas S."/>
            <person name="Kuo A."/>
            <person name="Mondo S."/>
            <person name="Pangilinan J."/>
            <person name="Riley R."/>
            <person name="Labutti K."/>
            <person name="Andreopoulos B."/>
            <person name="Lipzen A."/>
            <person name="Chen C."/>
            <person name="Yanf M."/>
            <person name="Daum C."/>
            <person name="Ng V."/>
            <person name="Clum A."/>
            <person name="Ohm R."/>
            <person name="Martin F."/>
            <person name="Silar P."/>
            <person name="Natvig D."/>
            <person name="Lalanne C."/>
            <person name="Gautier V."/>
            <person name="Ament-Velasquez S.L."/>
            <person name="Kruys A."/>
            <person name="Hutchinson M.I."/>
            <person name="Powell A.J."/>
            <person name="Barry K."/>
            <person name="Miller A.N."/>
            <person name="Grigoriev I.V."/>
            <person name="Debuchy R."/>
            <person name="Gladieux P."/>
            <person name="Thoren M.H."/>
            <person name="Johannesson H."/>
        </authorList>
    </citation>
    <scope>NUCLEOTIDE SEQUENCE</scope>
    <source>
        <strain evidence="3">PSN293</strain>
    </source>
</reference>
<feature type="transmembrane region" description="Helical" evidence="1">
    <location>
        <begin position="45"/>
        <end position="66"/>
    </location>
</feature>
<protein>
    <submittedName>
        <fullName evidence="3">Uncharacterized protein</fullName>
    </submittedName>
</protein>
<dbReference type="EMBL" id="MU858046">
    <property type="protein sequence ID" value="KAK4219998.1"/>
    <property type="molecule type" value="Genomic_DNA"/>
</dbReference>
<proteinExistence type="predicted"/>
<keyword evidence="4" id="KW-1185">Reference proteome</keyword>